<keyword evidence="9" id="KW-1185">Reference proteome</keyword>
<dbReference type="RefSeq" id="WP_090856463.1">
    <property type="nucleotide sequence ID" value="NZ_FNJU01000008.1"/>
</dbReference>
<evidence type="ECO:0000256" key="3">
    <source>
        <dbReference type="ARBA" id="ARBA00023015"/>
    </source>
</evidence>
<reference evidence="9" key="1">
    <citation type="submission" date="2016-10" db="EMBL/GenBank/DDBJ databases">
        <authorList>
            <person name="Varghese N."/>
            <person name="Submissions S."/>
        </authorList>
    </citation>
    <scope>NUCLEOTIDE SEQUENCE [LARGE SCALE GENOMIC DNA]</scope>
    <source>
        <strain evidence="9">IBRC-M10078</strain>
    </source>
</reference>
<dbReference type="GO" id="GO:0005737">
    <property type="term" value="C:cytoplasm"/>
    <property type="evidence" value="ECO:0007669"/>
    <property type="project" value="UniProtKB-SubCell"/>
</dbReference>
<dbReference type="SMART" id="SM00347">
    <property type="entry name" value="HTH_MARR"/>
    <property type="match status" value="1"/>
</dbReference>
<dbReference type="GO" id="GO:0003700">
    <property type="term" value="F:DNA-binding transcription factor activity"/>
    <property type="evidence" value="ECO:0007669"/>
    <property type="project" value="InterPro"/>
</dbReference>
<keyword evidence="4" id="KW-0238">DNA-binding</keyword>
<dbReference type="Gene3D" id="1.10.10.10">
    <property type="entry name" value="Winged helix-like DNA-binding domain superfamily/Winged helix DNA-binding domain"/>
    <property type="match status" value="1"/>
</dbReference>
<evidence type="ECO:0000256" key="2">
    <source>
        <dbReference type="ARBA" id="ARBA00022490"/>
    </source>
</evidence>
<name>A0A1H0VYG1_9BACI</name>
<evidence type="ECO:0000256" key="1">
    <source>
        <dbReference type="ARBA" id="ARBA00004496"/>
    </source>
</evidence>
<dbReference type="PANTHER" id="PTHR33164">
    <property type="entry name" value="TRANSCRIPTIONAL REGULATOR, MARR FAMILY"/>
    <property type="match status" value="1"/>
</dbReference>
<dbReference type="PANTHER" id="PTHR33164:SF5">
    <property type="entry name" value="ORGANIC HYDROPEROXIDE RESISTANCE TRANSCRIPTIONAL REGULATOR"/>
    <property type="match status" value="1"/>
</dbReference>
<keyword evidence="6" id="KW-0175">Coiled coil</keyword>
<dbReference type="InterPro" id="IPR039422">
    <property type="entry name" value="MarR/SlyA-like"/>
</dbReference>
<keyword evidence="2" id="KW-0963">Cytoplasm</keyword>
<evidence type="ECO:0000256" key="6">
    <source>
        <dbReference type="SAM" id="Coils"/>
    </source>
</evidence>
<dbReference type="InterPro" id="IPR036388">
    <property type="entry name" value="WH-like_DNA-bd_sf"/>
</dbReference>
<feature type="domain" description="HTH marR-type" evidence="7">
    <location>
        <begin position="8"/>
        <end position="138"/>
    </location>
</feature>
<dbReference type="Proteomes" id="UP000199159">
    <property type="component" value="Unassembled WGS sequence"/>
</dbReference>
<evidence type="ECO:0000313" key="9">
    <source>
        <dbReference type="Proteomes" id="UP000199159"/>
    </source>
</evidence>
<dbReference type="AlphaFoldDB" id="A0A1H0VYG1"/>
<dbReference type="EMBL" id="FNJU01000008">
    <property type="protein sequence ID" value="SDP83146.1"/>
    <property type="molecule type" value="Genomic_DNA"/>
</dbReference>
<keyword evidence="5" id="KW-0804">Transcription</keyword>
<evidence type="ECO:0000313" key="8">
    <source>
        <dbReference type="EMBL" id="SDP83146.1"/>
    </source>
</evidence>
<comment type="subcellular location">
    <subcellularLocation>
        <location evidence="1">Cytoplasm</location>
    </subcellularLocation>
</comment>
<sequence>MKDFLTLEKQLCFAIYETSGEFTRLYTSVLQTFGLTYPQYLVLLALWEKDQITLKELGEKLNLGTGTLTPMVTRMQANGWISKERSKVDERNVFIHLQEKALKEKSAITSKVAKEIQACQIELEEYEQLVQRLNKLQMKLKER</sequence>
<dbReference type="STRING" id="930152.SAMN05216565_10850"/>
<dbReference type="Pfam" id="PF22381">
    <property type="entry name" value="Staph_reg_Sar_Rot"/>
    <property type="match status" value="1"/>
</dbReference>
<dbReference type="InterPro" id="IPR000835">
    <property type="entry name" value="HTH_MarR-typ"/>
</dbReference>
<dbReference type="PROSITE" id="PS50995">
    <property type="entry name" value="HTH_MARR_2"/>
    <property type="match status" value="1"/>
</dbReference>
<keyword evidence="3" id="KW-0805">Transcription regulation</keyword>
<evidence type="ECO:0000256" key="5">
    <source>
        <dbReference type="ARBA" id="ARBA00023163"/>
    </source>
</evidence>
<dbReference type="SUPFAM" id="SSF46785">
    <property type="entry name" value="Winged helix' DNA-binding domain"/>
    <property type="match status" value="1"/>
</dbReference>
<feature type="coiled-coil region" evidence="6">
    <location>
        <begin position="116"/>
        <end position="143"/>
    </location>
</feature>
<evidence type="ECO:0000256" key="4">
    <source>
        <dbReference type="ARBA" id="ARBA00023125"/>
    </source>
</evidence>
<dbReference type="GO" id="GO:0006950">
    <property type="term" value="P:response to stress"/>
    <property type="evidence" value="ECO:0007669"/>
    <property type="project" value="TreeGrafter"/>
</dbReference>
<dbReference type="OrthoDB" id="9806864at2"/>
<dbReference type="InterPro" id="IPR036390">
    <property type="entry name" value="WH_DNA-bd_sf"/>
</dbReference>
<protein>
    <submittedName>
        <fullName evidence="8">Accessory regulator family</fullName>
    </submittedName>
</protein>
<accession>A0A1H0VYG1</accession>
<organism evidence="8 9">
    <name type="scientific">Litchfieldia salsa</name>
    <dbReference type="NCBI Taxonomy" id="930152"/>
    <lineage>
        <taxon>Bacteria</taxon>
        <taxon>Bacillati</taxon>
        <taxon>Bacillota</taxon>
        <taxon>Bacilli</taxon>
        <taxon>Bacillales</taxon>
        <taxon>Bacillaceae</taxon>
        <taxon>Litchfieldia</taxon>
    </lineage>
</organism>
<gene>
    <name evidence="8" type="ORF">SAMN05216565_10850</name>
</gene>
<evidence type="ECO:0000259" key="7">
    <source>
        <dbReference type="PROSITE" id="PS50995"/>
    </source>
</evidence>
<proteinExistence type="predicted"/>
<dbReference type="InterPro" id="IPR055166">
    <property type="entry name" value="Transc_reg_Sar_Rot_HTH"/>
</dbReference>
<dbReference type="GO" id="GO:0003677">
    <property type="term" value="F:DNA binding"/>
    <property type="evidence" value="ECO:0007669"/>
    <property type="project" value="UniProtKB-KW"/>
</dbReference>